<keyword evidence="5" id="KW-0687">Ribonucleoprotein</keyword>
<dbReference type="GO" id="GO:0051607">
    <property type="term" value="P:defense response to virus"/>
    <property type="evidence" value="ECO:0007669"/>
    <property type="project" value="UniProtKB-ARBA"/>
</dbReference>
<evidence type="ECO:0000256" key="3">
    <source>
        <dbReference type="ARBA" id="ARBA00022845"/>
    </source>
</evidence>
<comment type="caution">
    <text evidence="8">The sequence shown here is derived from an EMBL/GenBank/DDBJ whole genome shotgun (WGS) entry which is preliminary data.</text>
</comment>
<evidence type="ECO:0000256" key="2">
    <source>
        <dbReference type="ARBA" id="ARBA00022491"/>
    </source>
</evidence>
<dbReference type="Pfam" id="PF02171">
    <property type="entry name" value="Piwi"/>
    <property type="match status" value="1"/>
</dbReference>
<dbReference type="SUPFAM" id="SSF53098">
    <property type="entry name" value="Ribonuclease H-like"/>
    <property type="match status" value="1"/>
</dbReference>
<keyword evidence="3" id="KW-0810">Translation regulation</keyword>
<dbReference type="GO" id="GO:0006417">
    <property type="term" value="P:regulation of translation"/>
    <property type="evidence" value="ECO:0007669"/>
    <property type="project" value="UniProtKB-KW"/>
</dbReference>
<dbReference type="EMBL" id="VEPZ02001144">
    <property type="protein sequence ID" value="KAE8691823.1"/>
    <property type="molecule type" value="Genomic_DNA"/>
</dbReference>
<evidence type="ECO:0000256" key="4">
    <source>
        <dbReference type="ARBA" id="ARBA00023158"/>
    </source>
</evidence>
<dbReference type="PANTHER" id="PTHR22891">
    <property type="entry name" value="EUKARYOTIC TRANSLATION INITIATION FACTOR 2C"/>
    <property type="match status" value="1"/>
</dbReference>
<dbReference type="PROSITE" id="PS50822">
    <property type="entry name" value="PIWI"/>
    <property type="match status" value="1"/>
</dbReference>
<name>A0A6A2ZJB8_HIBSY</name>
<dbReference type="FunFam" id="3.30.420.10:FF:000013">
    <property type="entry name" value="protein argonaute 10-like"/>
    <property type="match status" value="1"/>
</dbReference>
<dbReference type="Gene3D" id="3.40.50.2300">
    <property type="match status" value="1"/>
</dbReference>
<dbReference type="InterPro" id="IPR036397">
    <property type="entry name" value="RNaseH_sf"/>
</dbReference>
<sequence length="464" mass="51570">MWGAAGLLEASGEGVVGGGDSGGRVVPRKMVNGGRVDFWTCVNFSLKYKNMYKAFCKELVETCNNKGMEFRETASIEMCSAAPTDSINQTLLKIYRKSADENRPLQLLIVILPDGPDQTGPYGKIKRICETELGIVSQCCKPDIPSEYRKQYFENLALKINVKVGGRNTVLNDAIQKKIPLVTDKPTIIFGADVSHPQPGEDSSSSIAAVVASMDWPEITKYRGIVSAQPHREEIIQVFYKTTKHPVTGIVAHDGNCFLLSTSQPTNKNLLGLFSTDGVSEGQFSQVLLHEMDAIRKASDKEYLPPVTFVVVQKRHHTRLFPTNHNDRSKTDKSRNALPGTVVDSKICHPTQFDFYLKSHAGNQGTGKPTHYHVLYDENRFSADSLQTLTYNLCYTCARCTRSVSIVPPAYYAHLAAFRARHYVEEEMSVGGSTGGSRKPKEQNAQFRPLPSIKDNVKEVMFYC</sequence>
<dbReference type="Gene3D" id="3.30.420.10">
    <property type="entry name" value="Ribonuclease H-like superfamily/Ribonuclease H"/>
    <property type="match status" value="1"/>
</dbReference>
<organism evidence="8 9">
    <name type="scientific">Hibiscus syriacus</name>
    <name type="common">Rose of Sharon</name>
    <dbReference type="NCBI Taxonomy" id="106335"/>
    <lineage>
        <taxon>Eukaryota</taxon>
        <taxon>Viridiplantae</taxon>
        <taxon>Streptophyta</taxon>
        <taxon>Embryophyta</taxon>
        <taxon>Tracheophyta</taxon>
        <taxon>Spermatophyta</taxon>
        <taxon>Magnoliopsida</taxon>
        <taxon>eudicotyledons</taxon>
        <taxon>Gunneridae</taxon>
        <taxon>Pentapetalae</taxon>
        <taxon>rosids</taxon>
        <taxon>malvids</taxon>
        <taxon>Malvales</taxon>
        <taxon>Malvaceae</taxon>
        <taxon>Malvoideae</taxon>
        <taxon>Hibiscus</taxon>
    </lineage>
</organism>
<dbReference type="GO" id="GO:1990904">
    <property type="term" value="C:ribonucleoprotein complex"/>
    <property type="evidence" value="ECO:0007669"/>
    <property type="project" value="UniProtKB-KW"/>
</dbReference>
<protein>
    <submittedName>
        <fullName evidence="8">Protein argonaute 1A</fullName>
    </submittedName>
</protein>
<evidence type="ECO:0000313" key="8">
    <source>
        <dbReference type="EMBL" id="KAE8691823.1"/>
    </source>
</evidence>
<dbReference type="CDD" id="cd04657">
    <property type="entry name" value="Piwi_ago-like"/>
    <property type="match status" value="1"/>
</dbReference>
<keyword evidence="2" id="KW-0678">Repressor</keyword>
<comment type="similarity">
    <text evidence="1">Belongs to the argonaute family. Ago subfamily.</text>
</comment>
<dbReference type="SMART" id="SM00950">
    <property type="entry name" value="Piwi"/>
    <property type="match status" value="1"/>
</dbReference>
<feature type="domain" description="Piwi" evidence="7">
    <location>
        <begin position="107"/>
        <end position="425"/>
    </location>
</feature>
<gene>
    <name evidence="8" type="ORF">F3Y22_tig00110879pilonHSYRG00119</name>
</gene>
<dbReference type="AlphaFoldDB" id="A0A6A2ZJB8"/>
<dbReference type="Proteomes" id="UP000436088">
    <property type="component" value="Unassembled WGS sequence"/>
</dbReference>
<dbReference type="InterPro" id="IPR045246">
    <property type="entry name" value="Piwi_ago-like"/>
</dbReference>
<keyword evidence="4" id="KW-0943">RNA-mediated gene silencing</keyword>
<dbReference type="GO" id="GO:0003676">
    <property type="term" value="F:nucleic acid binding"/>
    <property type="evidence" value="ECO:0007669"/>
    <property type="project" value="InterPro"/>
</dbReference>
<evidence type="ECO:0000313" key="9">
    <source>
        <dbReference type="Proteomes" id="UP000436088"/>
    </source>
</evidence>
<feature type="region of interest" description="Disordered" evidence="6">
    <location>
        <begin position="429"/>
        <end position="449"/>
    </location>
</feature>
<proteinExistence type="inferred from homology"/>
<evidence type="ECO:0000256" key="1">
    <source>
        <dbReference type="ARBA" id="ARBA00008201"/>
    </source>
</evidence>
<dbReference type="GO" id="GO:0031047">
    <property type="term" value="P:regulatory ncRNA-mediated gene silencing"/>
    <property type="evidence" value="ECO:0007669"/>
    <property type="project" value="UniProtKB-KW"/>
</dbReference>
<keyword evidence="9" id="KW-1185">Reference proteome</keyword>
<dbReference type="InterPro" id="IPR012337">
    <property type="entry name" value="RNaseH-like_sf"/>
</dbReference>
<evidence type="ECO:0000259" key="7">
    <source>
        <dbReference type="PROSITE" id="PS50822"/>
    </source>
</evidence>
<accession>A0A6A2ZJB8</accession>
<evidence type="ECO:0000256" key="6">
    <source>
        <dbReference type="SAM" id="MobiDB-lite"/>
    </source>
</evidence>
<dbReference type="InterPro" id="IPR003165">
    <property type="entry name" value="Piwi"/>
</dbReference>
<evidence type="ECO:0000256" key="5">
    <source>
        <dbReference type="ARBA" id="ARBA00023274"/>
    </source>
</evidence>
<reference evidence="8" key="1">
    <citation type="submission" date="2019-09" db="EMBL/GenBank/DDBJ databases">
        <title>Draft genome information of white flower Hibiscus syriacus.</title>
        <authorList>
            <person name="Kim Y.-M."/>
        </authorList>
    </citation>
    <scope>NUCLEOTIDE SEQUENCE [LARGE SCALE GENOMIC DNA]</scope>
    <source>
        <strain evidence="8">YM2019G1</strain>
    </source>
</reference>